<dbReference type="Gene3D" id="2.30.30.910">
    <property type="match status" value="1"/>
</dbReference>
<gene>
    <name evidence="7" type="ORF">CKO43_23345</name>
</gene>
<dbReference type="RefSeq" id="WP_200380184.1">
    <property type="nucleotide sequence ID" value="NZ_NRRU01000145.1"/>
</dbReference>
<proteinExistence type="inferred from homology"/>
<dbReference type="Gene3D" id="2.60.40.4070">
    <property type="match status" value="1"/>
</dbReference>
<dbReference type="InterPro" id="IPR025965">
    <property type="entry name" value="FlgD/Vpr_Ig-like"/>
</dbReference>
<keyword evidence="7" id="KW-0969">Cilium</keyword>
<evidence type="ECO:0000256" key="3">
    <source>
        <dbReference type="ARBA" id="ARBA00022795"/>
    </source>
</evidence>
<evidence type="ECO:0000313" key="7">
    <source>
        <dbReference type="EMBL" id="MBK1715689.1"/>
    </source>
</evidence>
<reference evidence="7" key="1">
    <citation type="submission" date="2017-08" db="EMBL/GenBank/DDBJ databases">
        <authorList>
            <person name="Imhoff J.F."/>
            <person name="Rahn T."/>
            <person name="Kuenzel S."/>
            <person name="Neulinger S.C."/>
        </authorList>
    </citation>
    <scope>NUCLEOTIDE SEQUENCE</scope>
    <source>
        <strain evidence="7">IM 151</strain>
    </source>
</reference>
<keyword evidence="3 5" id="KW-1005">Bacterial flagellum biogenesis</keyword>
<organism evidence="7 8">
    <name type="scientific">Rubrivivax gelatinosus</name>
    <name type="common">Rhodocyclus gelatinosus</name>
    <name type="synonym">Rhodopseudomonas gelatinosa</name>
    <dbReference type="NCBI Taxonomy" id="28068"/>
    <lineage>
        <taxon>Bacteria</taxon>
        <taxon>Pseudomonadati</taxon>
        <taxon>Pseudomonadota</taxon>
        <taxon>Betaproteobacteria</taxon>
        <taxon>Burkholderiales</taxon>
        <taxon>Sphaerotilaceae</taxon>
        <taxon>Rubrivivax</taxon>
    </lineage>
</organism>
<evidence type="ECO:0000259" key="6">
    <source>
        <dbReference type="Pfam" id="PF13860"/>
    </source>
</evidence>
<sequence length="221" mass="22054">MSSLYTAAANGATQTGSGSAISANGSGSDMFTSLLVAQIRNQNPLEPTDASEFVTQLTQLSQMESLQTLSSQGSATAGLITGLQALGFGGLVGSRVGVTTDKVVLDGHKIEGRFELAAASSTTSLVLTNAAGKAYRIELGQQAPGEVAFEIDPVAAGLPAGSYSIAVATKSGEKPPLEVSGKLNSVRLGSGGTLVLDVEGVGATDPDAVTTFSGASATTTI</sequence>
<keyword evidence="7" id="KW-0282">Flagellum</keyword>
<evidence type="ECO:0000256" key="5">
    <source>
        <dbReference type="RuleBase" id="RU362076"/>
    </source>
</evidence>
<dbReference type="InterPro" id="IPR005648">
    <property type="entry name" value="FlgD"/>
</dbReference>
<dbReference type="Pfam" id="PF03963">
    <property type="entry name" value="FlgD"/>
    <property type="match status" value="1"/>
</dbReference>
<keyword evidence="7" id="KW-0966">Cell projection</keyword>
<comment type="similarity">
    <text evidence="1 5">Belongs to the FlgD family.</text>
</comment>
<evidence type="ECO:0000256" key="2">
    <source>
        <dbReference type="ARBA" id="ARBA00016013"/>
    </source>
</evidence>
<comment type="caution">
    <text evidence="7">The sequence shown here is derived from an EMBL/GenBank/DDBJ whole genome shotgun (WGS) entry which is preliminary data.</text>
</comment>
<name>A0ABS1E033_RUBGE</name>
<feature type="domain" description="FlgD/Vpr Ig-like" evidence="6">
    <location>
        <begin position="106"/>
        <end position="172"/>
    </location>
</feature>
<protein>
    <recommendedName>
        <fullName evidence="2 5">Basal-body rod modification protein FlgD</fullName>
    </recommendedName>
</protein>
<dbReference type="Pfam" id="PF13860">
    <property type="entry name" value="FlgD_ig"/>
    <property type="match status" value="1"/>
</dbReference>
<dbReference type="EMBL" id="NRRU01000145">
    <property type="protein sequence ID" value="MBK1715689.1"/>
    <property type="molecule type" value="Genomic_DNA"/>
</dbReference>
<evidence type="ECO:0000313" key="8">
    <source>
        <dbReference type="Proteomes" id="UP001041814"/>
    </source>
</evidence>
<dbReference type="Proteomes" id="UP001041814">
    <property type="component" value="Unassembled WGS sequence"/>
</dbReference>
<evidence type="ECO:0000256" key="4">
    <source>
        <dbReference type="ARBA" id="ARBA00024746"/>
    </source>
</evidence>
<comment type="function">
    <text evidence="4 5">Required for flagellar hook formation. May act as a scaffolding protein.</text>
</comment>
<accession>A0ABS1E033</accession>
<keyword evidence="8" id="KW-1185">Reference proteome</keyword>
<evidence type="ECO:0000256" key="1">
    <source>
        <dbReference type="ARBA" id="ARBA00010577"/>
    </source>
</evidence>
<reference evidence="7" key="2">
    <citation type="journal article" date="2020" name="Microorganisms">
        <title>Osmotic Adaptation and Compatible Solute Biosynthesis of Phototrophic Bacteria as Revealed from Genome Analyses.</title>
        <authorList>
            <person name="Imhoff J.F."/>
            <person name="Rahn T."/>
            <person name="Kunzel S."/>
            <person name="Keller A."/>
            <person name="Neulinger S.C."/>
        </authorList>
    </citation>
    <scope>NUCLEOTIDE SEQUENCE</scope>
    <source>
        <strain evidence="7">IM 151</strain>
    </source>
</reference>